<accession>A0A4C1XIK1</accession>
<keyword evidence="3" id="KW-1185">Reference proteome</keyword>
<feature type="compositionally biased region" description="Polar residues" evidence="1">
    <location>
        <begin position="84"/>
        <end position="94"/>
    </location>
</feature>
<dbReference type="OrthoDB" id="4369127at2759"/>
<feature type="compositionally biased region" description="Basic and acidic residues" evidence="1">
    <location>
        <begin position="1"/>
        <end position="28"/>
    </location>
</feature>
<sequence>MINETSLHDRTELTEARNKNRESEKEYTPDQQLFIRNPTVTRQKLASRYTSYTVLAYLPIHIYTKKKRGPFANSFLKRVFNGAQLLQSPPDSTHQPPPGTDPGVDS</sequence>
<feature type="region of interest" description="Disordered" evidence="1">
    <location>
        <begin position="1"/>
        <end position="35"/>
    </location>
</feature>
<reference evidence="2 3" key="1">
    <citation type="journal article" date="2019" name="Commun. Biol.">
        <title>The bagworm genome reveals a unique fibroin gene that provides high tensile strength.</title>
        <authorList>
            <person name="Kono N."/>
            <person name="Nakamura H."/>
            <person name="Ohtoshi R."/>
            <person name="Tomita M."/>
            <person name="Numata K."/>
            <person name="Arakawa K."/>
        </authorList>
    </citation>
    <scope>NUCLEOTIDE SEQUENCE [LARGE SCALE GENOMIC DNA]</scope>
</reference>
<proteinExistence type="predicted"/>
<organism evidence="2 3">
    <name type="scientific">Eumeta variegata</name>
    <name type="common">Bagworm moth</name>
    <name type="synonym">Eumeta japonica</name>
    <dbReference type="NCBI Taxonomy" id="151549"/>
    <lineage>
        <taxon>Eukaryota</taxon>
        <taxon>Metazoa</taxon>
        <taxon>Ecdysozoa</taxon>
        <taxon>Arthropoda</taxon>
        <taxon>Hexapoda</taxon>
        <taxon>Insecta</taxon>
        <taxon>Pterygota</taxon>
        <taxon>Neoptera</taxon>
        <taxon>Endopterygota</taxon>
        <taxon>Lepidoptera</taxon>
        <taxon>Glossata</taxon>
        <taxon>Ditrysia</taxon>
        <taxon>Tineoidea</taxon>
        <taxon>Psychidae</taxon>
        <taxon>Oiketicinae</taxon>
        <taxon>Eumeta</taxon>
    </lineage>
</organism>
<name>A0A4C1XIK1_EUMVA</name>
<evidence type="ECO:0000313" key="3">
    <source>
        <dbReference type="Proteomes" id="UP000299102"/>
    </source>
</evidence>
<comment type="caution">
    <text evidence="2">The sequence shown here is derived from an EMBL/GenBank/DDBJ whole genome shotgun (WGS) entry which is preliminary data.</text>
</comment>
<dbReference type="Proteomes" id="UP000299102">
    <property type="component" value="Unassembled WGS sequence"/>
</dbReference>
<dbReference type="AlphaFoldDB" id="A0A4C1XIK1"/>
<gene>
    <name evidence="2" type="ORF">EVAR_50631_1</name>
</gene>
<feature type="region of interest" description="Disordered" evidence="1">
    <location>
        <begin position="83"/>
        <end position="106"/>
    </location>
</feature>
<evidence type="ECO:0000313" key="2">
    <source>
        <dbReference type="EMBL" id="GBP62802.1"/>
    </source>
</evidence>
<protein>
    <submittedName>
        <fullName evidence="2">Uncharacterized protein</fullName>
    </submittedName>
</protein>
<dbReference type="EMBL" id="BGZK01000850">
    <property type="protein sequence ID" value="GBP62802.1"/>
    <property type="molecule type" value="Genomic_DNA"/>
</dbReference>
<evidence type="ECO:0000256" key="1">
    <source>
        <dbReference type="SAM" id="MobiDB-lite"/>
    </source>
</evidence>